<protein>
    <recommendedName>
        <fullName evidence="3">Hemerythrin-like domain-containing protein</fullName>
    </recommendedName>
</protein>
<organism evidence="1 2">
    <name type="scientific">Oculimacula yallundae</name>
    <dbReference type="NCBI Taxonomy" id="86028"/>
    <lineage>
        <taxon>Eukaryota</taxon>
        <taxon>Fungi</taxon>
        <taxon>Dikarya</taxon>
        <taxon>Ascomycota</taxon>
        <taxon>Pezizomycotina</taxon>
        <taxon>Leotiomycetes</taxon>
        <taxon>Helotiales</taxon>
        <taxon>Ploettnerulaceae</taxon>
        <taxon>Oculimacula</taxon>
    </lineage>
</organism>
<keyword evidence="2" id="KW-1185">Reference proteome</keyword>
<reference evidence="1 2" key="1">
    <citation type="journal article" date="2024" name="Commun. Biol.">
        <title>Comparative genomic analysis of thermophilic fungi reveals convergent evolutionary adaptations and gene losses.</title>
        <authorList>
            <person name="Steindorff A.S."/>
            <person name="Aguilar-Pontes M.V."/>
            <person name="Robinson A.J."/>
            <person name="Andreopoulos B."/>
            <person name="LaButti K."/>
            <person name="Kuo A."/>
            <person name="Mondo S."/>
            <person name="Riley R."/>
            <person name="Otillar R."/>
            <person name="Haridas S."/>
            <person name="Lipzen A."/>
            <person name="Grimwood J."/>
            <person name="Schmutz J."/>
            <person name="Clum A."/>
            <person name="Reid I.D."/>
            <person name="Moisan M.C."/>
            <person name="Butler G."/>
            <person name="Nguyen T.T.M."/>
            <person name="Dewar K."/>
            <person name="Conant G."/>
            <person name="Drula E."/>
            <person name="Henrissat B."/>
            <person name="Hansel C."/>
            <person name="Singer S."/>
            <person name="Hutchinson M.I."/>
            <person name="de Vries R.P."/>
            <person name="Natvig D.O."/>
            <person name="Powell A.J."/>
            <person name="Tsang A."/>
            <person name="Grigoriev I.V."/>
        </authorList>
    </citation>
    <scope>NUCLEOTIDE SEQUENCE [LARGE SCALE GENOMIC DNA]</scope>
    <source>
        <strain evidence="1 2">CBS 494.80</strain>
    </source>
</reference>
<name>A0ABR4CLI3_9HELO</name>
<dbReference type="PANTHER" id="PTHR35585">
    <property type="entry name" value="HHE DOMAIN PROTEIN (AFU_ORTHOLOGUE AFUA_4G00730)"/>
    <property type="match status" value="1"/>
</dbReference>
<comment type="caution">
    <text evidence="1">The sequence shown here is derived from an EMBL/GenBank/DDBJ whole genome shotgun (WGS) entry which is preliminary data.</text>
</comment>
<sequence length="170" mass="19145">MLVSEGIGQDHQYLYECCDKLKAASTTEDKVKWRNMLVWNLARHAISEDLTVKEDLFKLQSFSPASPSFSPPLEQLMADLHHHIEHEKDTDMPLLENAISETESERIAMSFMRTKKLVSTKSHPDAPTSSPLTESLAGLLAAPVDKLRTLMETFPDEETGSAEVDWSQMI</sequence>
<proteinExistence type="predicted"/>
<evidence type="ECO:0000313" key="1">
    <source>
        <dbReference type="EMBL" id="KAL2070602.1"/>
    </source>
</evidence>
<dbReference type="PANTHER" id="PTHR35585:SF1">
    <property type="entry name" value="HHE DOMAIN PROTEIN (AFU_ORTHOLOGUE AFUA_4G00730)"/>
    <property type="match status" value="1"/>
</dbReference>
<evidence type="ECO:0008006" key="3">
    <source>
        <dbReference type="Google" id="ProtNLM"/>
    </source>
</evidence>
<gene>
    <name evidence="1" type="ORF">VTL71DRAFT_13628</name>
</gene>
<accession>A0ABR4CLI3</accession>
<dbReference type="Proteomes" id="UP001595075">
    <property type="component" value="Unassembled WGS sequence"/>
</dbReference>
<dbReference type="EMBL" id="JAZHXI010000006">
    <property type="protein sequence ID" value="KAL2070602.1"/>
    <property type="molecule type" value="Genomic_DNA"/>
</dbReference>
<evidence type="ECO:0000313" key="2">
    <source>
        <dbReference type="Proteomes" id="UP001595075"/>
    </source>
</evidence>